<reference evidence="1" key="2">
    <citation type="journal article" date="2015" name="Fish Shellfish Immunol.">
        <title>Early steps in the European eel (Anguilla anguilla)-Vibrio vulnificus interaction in the gills: Role of the RtxA13 toxin.</title>
        <authorList>
            <person name="Callol A."/>
            <person name="Pajuelo D."/>
            <person name="Ebbesson L."/>
            <person name="Teles M."/>
            <person name="MacKenzie S."/>
            <person name="Amaro C."/>
        </authorList>
    </citation>
    <scope>NUCLEOTIDE SEQUENCE</scope>
</reference>
<organism evidence="1">
    <name type="scientific">Anguilla anguilla</name>
    <name type="common">European freshwater eel</name>
    <name type="synonym">Muraena anguilla</name>
    <dbReference type="NCBI Taxonomy" id="7936"/>
    <lineage>
        <taxon>Eukaryota</taxon>
        <taxon>Metazoa</taxon>
        <taxon>Chordata</taxon>
        <taxon>Craniata</taxon>
        <taxon>Vertebrata</taxon>
        <taxon>Euteleostomi</taxon>
        <taxon>Actinopterygii</taxon>
        <taxon>Neopterygii</taxon>
        <taxon>Teleostei</taxon>
        <taxon>Anguilliformes</taxon>
        <taxon>Anguillidae</taxon>
        <taxon>Anguilla</taxon>
    </lineage>
</organism>
<accession>A0A0E9Q2J2</accession>
<protein>
    <submittedName>
        <fullName evidence="1">Uncharacterized protein</fullName>
    </submittedName>
</protein>
<evidence type="ECO:0000313" key="1">
    <source>
        <dbReference type="EMBL" id="JAH10722.1"/>
    </source>
</evidence>
<dbReference type="EMBL" id="GBXM01097855">
    <property type="protein sequence ID" value="JAH10722.1"/>
    <property type="molecule type" value="Transcribed_RNA"/>
</dbReference>
<name>A0A0E9Q2J2_ANGAN</name>
<sequence>MMSKVTWQSSQKQWIALILLTHRNKGTVRNIFVLQGTNLPNLRGQLQQCSILVLISTSYNKKGTN</sequence>
<proteinExistence type="predicted"/>
<reference evidence="1" key="1">
    <citation type="submission" date="2014-11" db="EMBL/GenBank/DDBJ databases">
        <authorList>
            <person name="Amaro Gonzalez C."/>
        </authorList>
    </citation>
    <scope>NUCLEOTIDE SEQUENCE</scope>
</reference>
<dbReference type="AlphaFoldDB" id="A0A0E9Q2J2"/>